<dbReference type="FunCoup" id="B4M6R2">
    <property type="interactions" value="35"/>
</dbReference>
<dbReference type="OrthoDB" id="548295at2759"/>
<name>B4M6R2_DROVI</name>
<dbReference type="Proteomes" id="UP000008792">
    <property type="component" value="Unassembled WGS sequence"/>
</dbReference>
<feature type="compositionally biased region" description="Acidic residues" evidence="1">
    <location>
        <begin position="241"/>
        <end position="254"/>
    </location>
</feature>
<evidence type="ECO:0000259" key="2">
    <source>
        <dbReference type="SMART" id="SM00670"/>
    </source>
</evidence>
<dbReference type="KEGG" id="dvi:6633484"/>
<dbReference type="GO" id="GO:0005634">
    <property type="term" value="C:nucleus"/>
    <property type="evidence" value="ECO:0007669"/>
    <property type="project" value="TreeGrafter"/>
</dbReference>
<reference evidence="3 4" key="1">
    <citation type="journal article" date="2007" name="Nature">
        <title>Evolution of genes and genomes on the Drosophila phylogeny.</title>
        <authorList>
            <consortium name="Drosophila 12 Genomes Consortium"/>
            <person name="Clark A.G."/>
            <person name="Eisen M.B."/>
            <person name="Smith D.R."/>
            <person name="Bergman C.M."/>
            <person name="Oliver B."/>
            <person name="Markow T.A."/>
            <person name="Kaufman T.C."/>
            <person name="Kellis M."/>
            <person name="Gelbart W."/>
            <person name="Iyer V.N."/>
            <person name="Pollard D.A."/>
            <person name="Sackton T.B."/>
            <person name="Larracuente A.M."/>
            <person name="Singh N.D."/>
            <person name="Abad J.P."/>
            <person name="Abt D.N."/>
            <person name="Adryan B."/>
            <person name="Aguade M."/>
            <person name="Akashi H."/>
            <person name="Anderson W.W."/>
            <person name="Aquadro C.F."/>
            <person name="Ardell D.H."/>
            <person name="Arguello R."/>
            <person name="Artieri C.G."/>
            <person name="Barbash D.A."/>
            <person name="Barker D."/>
            <person name="Barsanti P."/>
            <person name="Batterham P."/>
            <person name="Batzoglou S."/>
            <person name="Begun D."/>
            <person name="Bhutkar A."/>
            <person name="Blanco E."/>
            <person name="Bosak S.A."/>
            <person name="Bradley R.K."/>
            <person name="Brand A.D."/>
            <person name="Brent M.R."/>
            <person name="Brooks A.N."/>
            <person name="Brown R.H."/>
            <person name="Butlin R.K."/>
            <person name="Caggese C."/>
            <person name="Calvi B.R."/>
            <person name="Bernardo de Carvalho A."/>
            <person name="Caspi A."/>
            <person name="Castrezana S."/>
            <person name="Celniker S.E."/>
            <person name="Chang J.L."/>
            <person name="Chapple C."/>
            <person name="Chatterji S."/>
            <person name="Chinwalla A."/>
            <person name="Civetta A."/>
            <person name="Clifton S.W."/>
            <person name="Comeron J.M."/>
            <person name="Costello J.C."/>
            <person name="Coyne J.A."/>
            <person name="Daub J."/>
            <person name="David R.G."/>
            <person name="Delcher A.L."/>
            <person name="Delehaunty K."/>
            <person name="Do C.B."/>
            <person name="Ebling H."/>
            <person name="Edwards K."/>
            <person name="Eickbush T."/>
            <person name="Evans J.D."/>
            <person name="Filipski A."/>
            <person name="Findeiss S."/>
            <person name="Freyhult E."/>
            <person name="Fulton L."/>
            <person name="Fulton R."/>
            <person name="Garcia A.C."/>
            <person name="Gardiner A."/>
            <person name="Garfield D.A."/>
            <person name="Garvin B.E."/>
            <person name="Gibson G."/>
            <person name="Gilbert D."/>
            <person name="Gnerre S."/>
            <person name="Godfrey J."/>
            <person name="Good R."/>
            <person name="Gotea V."/>
            <person name="Gravely B."/>
            <person name="Greenberg A.J."/>
            <person name="Griffiths-Jones S."/>
            <person name="Gross S."/>
            <person name="Guigo R."/>
            <person name="Gustafson E.A."/>
            <person name="Haerty W."/>
            <person name="Hahn M.W."/>
            <person name="Halligan D.L."/>
            <person name="Halpern A.L."/>
            <person name="Halter G.M."/>
            <person name="Han M.V."/>
            <person name="Heger A."/>
            <person name="Hillier L."/>
            <person name="Hinrichs A.S."/>
            <person name="Holmes I."/>
            <person name="Hoskins R.A."/>
            <person name="Hubisz M.J."/>
            <person name="Hultmark D."/>
            <person name="Huntley M.A."/>
            <person name="Jaffe D.B."/>
            <person name="Jagadeeshan S."/>
            <person name="Jeck W.R."/>
            <person name="Johnson J."/>
            <person name="Jones C.D."/>
            <person name="Jordan W.C."/>
            <person name="Karpen G.H."/>
            <person name="Kataoka E."/>
            <person name="Keightley P.D."/>
            <person name="Kheradpour P."/>
            <person name="Kirkness E.F."/>
            <person name="Koerich L.B."/>
            <person name="Kristiansen K."/>
            <person name="Kudrna D."/>
            <person name="Kulathinal R.J."/>
            <person name="Kumar S."/>
            <person name="Kwok R."/>
            <person name="Lander E."/>
            <person name="Langley C.H."/>
            <person name="Lapoint R."/>
            <person name="Lazzaro B.P."/>
            <person name="Lee S.J."/>
            <person name="Levesque L."/>
            <person name="Li R."/>
            <person name="Lin C.F."/>
            <person name="Lin M.F."/>
            <person name="Lindblad-Toh K."/>
            <person name="Llopart A."/>
            <person name="Long M."/>
            <person name="Low L."/>
            <person name="Lozovsky E."/>
            <person name="Lu J."/>
            <person name="Luo M."/>
            <person name="Machado C.A."/>
            <person name="Makalowski W."/>
            <person name="Marzo M."/>
            <person name="Matsuda M."/>
            <person name="Matzkin L."/>
            <person name="McAllister B."/>
            <person name="McBride C.S."/>
            <person name="McKernan B."/>
            <person name="McKernan K."/>
            <person name="Mendez-Lago M."/>
            <person name="Minx P."/>
            <person name="Mollenhauer M.U."/>
            <person name="Montooth K."/>
            <person name="Mount S.M."/>
            <person name="Mu X."/>
            <person name="Myers E."/>
            <person name="Negre B."/>
            <person name="Newfeld S."/>
            <person name="Nielsen R."/>
            <person name="Noor M.A."/>
            <person name="O'Grady P."/>
            <person name="Pachter L."/>
            <person name="Papaceit M."/>
            <person name="Parisi M.J."/>
            <person name="Parisi M."/>
            <person name="Parts L."/>
            <person name="Pedersen J.S."/>
            <person name="Pesole G."/>
            <person name="Phillippy A.M."/>
            <person name="Ponting C.P."/>
            <person name="Pop M."/>
            <person name="Porcelli D."/>
            <person name="Powell J.R."/>
            <person name="Prohaska S."/>
            <person name="Pruitt K."/>
            <person name="Puig M."/>
            <person name="Quesneville H."/>
            <person name="Ram K.R."/>
            <person name="Rand D."/>
            <person name="Rasmussen M.D."/>
            <person name="Reed L.K."/>
            <person name="Reenan R."/>
            <person name="Reily A."/>
            <person name="Remington K.A."/>
            <person name="Rieger T.T."/>
            <person name="Ritchie M.G."/>
            <person name="Robin C."/>
            <person name="Rogers Y.H."/>
            <person name="Rohde C."/>
            <person name="Rozas J."/>
            <person name="Rubenfield M.J."/>
            <person name="Ruiz A."/>
            <person name="Russo S."/>
            <person name="Salzberg S.L."/>
            <person name="Sanchez-Gracia A."/>
            <person name="Saranga D.J."/>
            <person name="Sato H."/>
            <person name="Schaeffer S.W."/>
            <person name="Schatz M.C."/>
            <person name="Schlenke T."/>
            <person name="Schwartz R."/>
            <person name="Segarra C."/>
            <person name="Singh R.S."/>
            <person name="Sirot L."/>
            <person name="Sirota M."/>
            <person name="Sisneros N.B."/>
            <person name="Smith C.D."/>
            <person name="Smith T.F."/>
            <person name="Spieth J."/>
            <person name="Stage D.E."/>
            <person name="Stark A."/>
            <person name="Stephan W."/>
            <person name="Strausberg R.L."/>
            <person name="Strempel S."/>
            <person name="Sturgill D."/>
            <person name="Sutton G."/>
            <person name="Sutton G.G."/>
            <person name="Tao W."/>
            <person name="Teichmann S."/>
            <person name="Tobari Y.N."/>
            <person name="Tomimura Y."/>
            <person name="Tsolas J.M."/>
            <person name="Valente V.L."/>
            <person name="Venter E."/>
            <person name="Venter J.C."/>
            <person name="Vicario S."/>
            <person name="Vieira F.G."/>
            <person name="Vilella A.J."/>
            <person name="Villasante A."/>
            <person name="Walenz B."/>
            <person name="Wang J."/>
            <person name="Wasserman M."/>
            <person name="Watts T."/>
            <person name="Wilson D."/>
            <person name="Wilson R.K."/>
            <person name="Wing R.A."/>
            <person name="Wolfner M.F."/>
            <person name="Wong A."/>
            <person name="Wong G.K."/>
            <person name="Wu C.I."/>
            <person name="Wu G."/>
            <person name="Yamamoto D."/>
            <person name="Yang H.P."/>
            <person name="Yang S.P."/>
            <person name="Yorke J.A."/>
            <person name="Yoshida K."/>
            <person name="Zdobnov E."/>
            <person name="Zhang P."/>
            <person name="Zhang Y."/>
            <person name="Zimin A.V."/>
            <person name="Baldwin J."/>
            <person name="Abdouelleil A."/>
            <person name="Abdulkadir J."/>
            <person name="Abebe A."/>
            <person name="Abera B."/>
            <person name="Abreu J."/>
            <person name="Acer S.C."/>
            <person name="Aftuck L."/>
            <person name="Alexander A."/>
            <person name="An P."/>
            <person name="Anderson E."/>
            <person name="Anderson S."/>
            <person name="Arachi H."/>
            <person name="Azer M."/>
            <person name="Bachantsang P."/>
            <person name="Barry A."/>
            <person name="Bayul T."/>
            <person name="Berlin A."/>
            <person name="Bessette D."/>
            <person name="Bloom T."/>
            <person name="Blye J."/>
            <person name="Boguslavskiy L."/>
            <person name="Bonnet C."/>
            <person name="Boukhgalter B."/>
            <person name="Bourzgui I."/>
            <person name="Brown A."/>
            <person name="Cahill P."/>
            <person name="Channer S."/>
            <person name="Cheshatsang Y."/>
            <person name="Chuda L."/>
            <person name="Citroen M."/>
            <person name="Collymore A."/>
            <person name="Cooke P."/>
            <person name="Costello M."/>
            <person name="D'Aco K."/>
            <person name="Daza R."/>
            <person name="De Haan G."/>
            <person name="DeGray S."/>
            <person name="DeMaso C."/>
            <person name="Dhargay N."/>
            <person name="Dooley K."/>
            <person name="Dooley E."/>
            <person name="Doricent M."/>
            <person name="Dorje P."/>
            <person name="Dorjee K."/>
            <person name="Dupes A."/>
            <person name="Elong R."/>
            <person name="Falk J."/>
            <person name="Farina A."/>
            <person name="Faro S."/>
            <person name="Ferguson D."/>
            <person name="Fisher S."/>
            <person name="Foley C.D."/>
            <person name="Franke A."/>
            <person name="Friedrich D."/>
            <person name="Gadbois L."/>
            <person name="Gearin G."/>
            <person name="Gearin C.R."/>
            <person name="Giannoukos G."/>
            <person name="Goode T."/>
            <person name="Graham J."/>
            <person name="Grandbois E."/>
            <person name="Grewal S."/>
            <person name="Gyaltsen K."/>
            <person name="Hafez N."/>
            <person name="Hagos B."/>
            <person name="Hall J."/>
            <person name="Henson C."/>
            <person name="Hollinger A."/>
            <person name="Honan T."/>
            <person name="Huard M.D."/>
            <person name="Hughes L."/>
            <person name="Hurhula B."/>
            <person name="Husby M.E."/>
            <person name="Kamat A."/>
            <person name="Kanga B."/>
            <person name="Kashin S."/>
            <person name="Khazanovich D."/>
            <person name="Kisner P."/>
            <person name="Lance K."/>
            <person name="Lara M."/>
            <person name="Lee W."/>
            <person name="Lennon N."/>
            <person name="Letendre F."/>
            <person name="LeVine R."/>
            <person name="Lipovsky A."/>
            <person name="Liu X."/>
            <person name="Liu J."/>
            <person name="Liu S."/>
            <person name="Lokyitsang T."/>
            <person name="Lokyitsang Y."/>
            <person name="Lubonja R."/>
            <person name="Lui A."/>
            <person name="MacDonald P."/>
            <person name="Magnisalis V."/>
            <person name="Maru K."/>
            <person name="Matthews C."/>
            <person name="McCusker W."/>
            <person name="McDonough S."/>
            <person name="Mehta T."/>
            <person name="Meldrim J."/>
            <person name="Meneus L."/>
            <person name="Mihai O."/>
            <person name="Mihalev A."/>
            <person name="Mihova T."/>
            <person name="Mittelman R."/>
            <person name="Mlenga V."/>
            <person name="Montmayeur A."/>
            <person name="Mulrain L."/>
            <person name="Navidi A."/>
            <person name="Naylor J."/>
            <person name="Negash T."/>
            <person name="Nguyen T."/>
            <person name="Nguyen N."/>
            <person name="Nicol R."/>
            <person name="Norbu C."/>
            <person name="Norbu N."/>
            <person name="Novod N."/>
            <person name="O'Neill B."/>
            <person name="Osman S."/>
            <person name="Markiewicz E."/>
            <person name="Oyono O.L."/>
            <person name="Patti C."/>
            <person name="Phunkhang P."/>
            <person name="Pierre F."/>
            <person name="Priest M."/>
            <person name="Raghuraman S."/>
            <person name="Rege F."/>
            <person name="Reyes R."/>
            <person name="Rise C."/>
            <person name="Rogov P."/>
            <person name="Ross K."/>
            <person name="Ryan E."/>
            <person name="Settipalli S."/>
            <person name="Shea T."/>
            <person name="Sherpa N."/>
            <person name="Shi L."/>
            <person name="Shih D."/>
            <person name="Sparrow T."/>
            <person name="Spaulding J."/>
            <person name="Stalker J."/>
            <person name="Stange-Thomann N."/>
            <person name="Stavropoulos S."/>
            <person name="Stone C."/>
            <person name="Strader C."/>
            <person name="Tesfaye S."/>
            <person name="Thomson T."/>
            <person name="Thoulutsang Y."/>
            <person name="Thoulutsang D."/>
            <person name="Topham K."/>
            <person name="Topping I."/>
            <person name="Tsamla T."/>
            <person name="Vassiliev H."/>
            <person name="Vo A."/>
            <person name="Wangchuk T."/>
            <person name="Wangdi T."/>
            <person name="Weiand M."/>
            <person name="Wilkinson J."/>
            <person name="Wilson A."/>
            <person name="Yadav S."/>
            <person name="Young G."/>
            <person name="Yu Q."/>
            <person name="Zembek L."/>
            <person name="Zhong D."/>
            <person name="Zimmer A."/>
            <person name="Zwirko Z."/>
            <person name="Jaffe D.B."/>
            <person name="Alvarez P."/>
            <person name="Brockman W."/>
            <person name="Butler J."/>
            <person name="Chin C."/>
            <person name="Gnerre S."/>
            <person name="Grabherr M."/>
            <person name="Kleber M."/>
            <person name="Mauceli E."/>
            <person name="MacCallum I."/>
        </authorList>
    </citation>
    <scope>NUCLEOTIDE SEQUENCE [LARGE SCALE GENOMIC DNA]</scope>
    <source>
        <strain evidence="4">Tucson 15010-1051.87</strain>
    </source>
</reference>
<dbReference type="AlphaFoldDB" id="B4M6R2"/>
<evidence type="ECO:0000256" key="1">
    <source>
        <dbReference type="SAM" id="MobiDB-lite"/>
    </source>
</evidence>
<evidence type="ECO:0000313" key="4">
    <source>
        <dbReference type="Proteomes" id="UP000008792"/>
    </source>
</evidence>
<dbReference type="InParanoid" id="B4M6R2"/>
<gene>
    <name evidence="3" type="primary">Dvir\GJ16833</name>
    <name evidence="3" type="ORF">Dvir_GJ16833</name>
</gene>
<dbReference type="EMBL" id="CH940653">
    <property type="protein sequence ID" value="EDW62479.1"/>
    <property type="molecule type" value="Genomic_DNA"/>
</dbReference>
<organism evidence="3 4">
    <name type="scientific">Drosophila virilis</name>
    <name type="common">Fruit fly</name>
    <dbReference type="NCBI Taxonomy" id="7244"/>
    <lineage>
        <taxon>Eukaryota</taxon>
        <taxon>Metazoa</taxon>
        <taxon>Ecdysozoa</taxon>
        <taxon>Arthropoda</taxon>
        <taxon>Hexapoda</taxon>
        <taxon>Insecta</taxon>
        <taxon>Pterygota</taxon>
        <taxon>Neoptera</taxon>
        <taxon>Endopterygota</taxon>
        <taxon>Diptera</taxon>
        <taxon>Brachycera</taxon>
        <taxon>Muscomorpha</taxon>
        <taxon>Ephydroidea</taxon>
        <taxon>Drosophilidae</taxon>
        <taxon>Drosophila</taxon>
    </lineage>
</organism>
<feature type="region of interest" description="Disordered" evidence="1">
    <location>
        <begin position="202"/>
        <end position="283"/>
    </location>
</feature>
<sequence>MDGEKRKCSLKLAKHRAIDNDAESQIILNIRQQQKGTAKQPAQERLKRLQTNLKQSKSIKVDKERPATKRSTRNSSLISSSPTSCPATNSAPSTSATATFHSTRKAGETPAETPRQSKGFFQSLKNFCFPEKPRPVPATVKPQASSFSQRCGASAVHKSASASHIGAKNAWAKPTALLDASNRLERNRSISANQRLVQLRESLQQQQKESNNNKCETTLPSKKLPTNQRSVKTSPLPDAVEPMDIDWQEEEDDAAASSSATVVSKSQHDLSLNKSHNESEQEDISDIKMQRLLTTGQDLPARRLDHMYFVLDTNVLMDNLLFVEDLCHVALGETNGSMLYIPYIVIKELDKLKDRRDDNELKRLAAIRAIRYLNKKFDESLKIQGQSALEEADHLIEVDCPDDSIVNCCLQLQTQVPHLMLLTNDNNLRLKANASAIQVSCRSDLLNDYRPEFDALPS</sequence>
<dbReference type="PANTHER" id="PTHR16161">
    <property type="entry name" value="TRANSCRIPTIONAL PROTEIN SWT1"/>
    <property type="match status" value="1"/>
</dbReference>
<feature type="compositionally biased region" description="Polar residues" evidence="1">
    <location>
        <begin position="261"/>
        <end position="274"/>
    </location>
</feature>
<dbReference type="PhylomeDB" id="B4M6R2"/>
<dbReference type="PANTHER" id="PTHR16161:SF0">
    <property type="entry name" value="TRANSCRIPTIONAL PROTEIN SWT1"/>
    <property type="match status" value="1"/>
</dbReference>
<dbReference type="SUPFAM" id="SSF88723">
    <property type="entry name" value="PIN domain-like"/>
    <property type="match status" value="1"/>
</dbReference>
<dbReference type="Pfam" id="PF13638">
    <property type="entry name" value="PIN_4"/>
    <property type="match status" value="1"/>
</dbReference>
<dbReference type="Gene3D" id="3.40.50.1010">
    <property type="entry name" value="5'-nuclease"/>
    <property type="match status" value="1"/>
</dbReference>
<dbReference type="OMA" id="MLYIPYI"/>
<feature type="compositionally biased region" description="Low complexity" evidence="1">
    <location>
        <begin position="73"/>
        <end position="101"/>
    </location>
</feature>
<feature type="region of interest" description="Disordered" evidence="1">
    <location>
        <begin position="32"/>
        <end position="116"/>
    </location>
</feature>
<dbReference type="eggNOG" id="KOG4689">
    <property type="taxonomic scope" value="Eukaryota"/>
</dbReference>
<dbReference type="InterPro" id="IPR052626">
    <property type="entry name" value="SWT1_Regulator"/>
</dbReference>
<feature type="domain" description="PIN" evidence="2">
    <location>
        <begin position="307"/>
        <end position="430"/>
    </location>
</feature>
<dbReference type="InterPro" id="IPR002716">
    <property type="entry name" value="PIN_dom"/>
</dbReference>
<keyword evidence="4" id="KW-1185">Reference proteome</keyword>
<evidence type="ECO:0000313" key="3">
    <source>
        <dbReference type="EMBL" id="EDW62479.1"/>
    </source>
</evidence>
<dbReference type="InterPro" id="IPR029060">
    <property type="entry name" value="PIN-like_dom_sf"/>
</dbReference>
<protein>
    <recommendedName>
        <fullName evidence="2">PIN domain-containing protein</fullName>
    </recommendedName>
</protein>
<dbReference type="SMART" id="SM00670">
    <property type="entry name" value="PINc"/>
    <property type="match status" value="1"/>
</dbReference>
<dbReference type="STRING" id="7244.B4M6R2"/>
<dbReference type="HOGENOM" id="CLU_039103_0_0_1"/>
<feature type="compositionally biased region" description="Polar residues" evidence="1">
    <location>
        <begin position="49"/>
        <end position="58"/>
    </location>
</feature>
<feature type="compositionally biased region" description="Polar residues" evidence="1">
    <location>
        <begin position="202"/>
        <end position="233"/>
    </location>
</feature>
<accession>B4M6R2</accession>
<proteinExistence type="predicted"/>